<gene>
    <name evidence="1" type="ORF">PQQ68_04550</name>
</gene>
<organism evidence="1 2">
    <name type="scientific">Paraburkholderia dilworthii</name>
    <dbReference type="NCBI Taxonomy" id="948106"/>
    <lineage>
        <taxon>Bacteria</taxon>
        <taxon>Pseudomonadati</taxon>
        <taxon>Pseudomonadota</taxon>
        <taxon>Betaproteobacteria</taxon>
        <taxon>Burkholderiales</taxon>
        <taxon>Burkholderiaceae</taxon>
        <taxon>Paraburkholderia</taxon>
    </lineage>
</organism>
<dbReference type="RefSeq" id="WP_408209405.1">
    <property type="nucleotide sequence ID" value="NZ_JAQQBZ010000002.1"/>
</dbReference>
<evidence type="ECO:0000313" key="2">
    <source>
        <dbReference type="Proteomes" id="UP001629367"/>
    </source>
</evidence>
<reference evidence="1 2" key="1">
    <citation type="journal article" date="2024" name="Chem. Sci.">
        <title>Discovery of megapolipeptins by genome mining of a Burkholderiales bacteria collection.</title>
        <authorList>
            <person name="Paulo B.S."/>
            <person name="Recchia M.J.J."/>
            <person name="Lee S."/>
            <person name="Fergusson C.H."/>
            <person name="Romanowski S.B."/>
            <person name="Hernandez A."/>
            <person name="Krull N."/>
            <person name="Liu D.Y."/>
            <person name="Cavanagh H."/>
            <person name="Bos A."/>
            <person name="Gray C.A."/>
            <person name="Murphy B.T."/>
            <person name="Linington R.G."/>
            <person name="Eustaquio A.S."/>
        </authorList>
    </citation>
    <scope>NUCLEOTIDE SEQUENCE [LARGE SCALE GENOMIC DNA]</scope>
    <source>
        <strain evidence="1 2">RL17-335-BIF-A</strain>
    </source>
</reference>
<comment type="caution">
    <text evidence="1">The sequence shown here is derived from an EMBL/GenBank/DDBJ whole genome shotgun (WGS) entry which is preliminary data.</text>
</comment>
<protein>
    <submittedName>
        <fullName evidence="1">Uncharacterized protein</fullName>
    </submittedName>
</protein>
<keyword evidence="2" id="KW-1185">Reference proteome</keyword>
<accession>A0ABW9D2G1</accession>
<proteinExistence type="predicted"/>
<name>A0ABW9D2G1_9BURK</name>
<evidence type="ECO:0000313" key="1">
    <source>
        <dbReference type="EMBL" id="MFM0592276.1"/>
    </source>
</evidence>
<dbReference type="Proteomes" id="UP001629367">
    <property type="component" value="Unassembled WGS sequence"/>
</dbReference>
<dbReference type="EMBL" id="JAQQBZ010000002">
    <property type="protein sequence ID" value="MFM0592276.1"/>
    <property type="molecule type" value="Genomic_DNA"/>
</dbReference>
<sequence length="131" mass="14863">MSFAGRRDFCLFEFIGLDGTADKLLPASIGLVCGRYFCGHFFMCRQRQIAWREFVRVRFLPMRTLCWTLRLNPFSSAMRLARRNFVSAVFVKIVTMDAALVTKGRACGQDTPLERRALLACFAGVAVAQVR</sequence>